<dbReference type="Pfam" id="PF16187">
    <property type="entry name" value="Peptidase_M16_M"/>
    <property type="match status" value="1"/>
</dbReference>
<keyword evidence="8" id="KW-0378">Hydrolase</keyword>
<dbReference type="GO" id="GO:0006508">
    <property type="term" value="P:proteolysis"/>
    <property type="evidence" value="ECO:0007669"/>
    <property type="project" value="UniProtKB-KW"/>
</dbReference>
<keyword evidence="15" id="KW-0732">Signal</keyword>
<dbReference type="InterPro" id="IPR011765">
    <property type="entry name" value="Pept_M16_N"/>
</dbReference>
<dbReference type="GO" id="GO:0004222">
    <property type="term" value="F:metalloendopeptidase activity"/>
    <property type="evidence" value="ECO:0007669"/>
    <property type="project" value="UniProtKB-EC"/>
</dbReference>
<evidence type="ECO:0000256" key="13">
    <source>
        <dbReference type="ARBA" id="ARBA00033450"/>
    </source>
</evidence>
<evidence type="ECO:0000259" key="18">
    <source>
        <dbReference type="Pfam" id="PF16187"/>
    </source>
</evidence>
<keyword evidence="7" id="KW-0479">Metal-binding</keyword>
<feature type="domain" description="Peptidase M16 C-terminal" evidence="17">
    <location>
        <begin position="220"/>
        <end position="398"/>
    </location>
</feature>
<keyword evidence="9" id="KW-0862">Zinc</keyword>
<reference evidence="20 21" key="1">
    <citation type="submission" date="2020-08" db="EMBL/GenBank/DDBJ databases">
        <title>Genomic Encyclopedia of Type Strains, Phase III (KMG-III): the genomes of soil and plant-associated and newly described type strains.</title>
        <authorList>
            <person name="Whitman W."/>
        </authorList>
    </citation>
    <scope>NUCLEOTIDE SEQUENCE [LARGE SCALE GENOMIC DNA]</scope>
    <source>
        <strain evidence="20 21">CECT 8571</strain>
    </source>
</reference>
<comment type="function">
    <text evidence="2">Endopeptidase that degrades small peptides of less than 7 kDa, such as glucagon and insulin.</text>
</comment>
<dbReference type="InterPro" id="IPR050626">
    <property type="entry name" value="Peptidase_M16"/>
</dbReference>
<dbReference type="Gene3D" id="3.30.830.10">
    <property type="entry name" value="Metalloenzyme, LuxS/M16 peptidase-like"/>
    <property type="match status" value="4"/>
</dbReference>
<evidence type="ECO:0000256" key="2">
    <source>
        <dbReference type="ARBA" id="ARBA00002184"/>
    </source>
</evidence>
<feature type="chain" id="PRO_5032732773" description="Protease 3" evidence="15">
    <location>
        <begin position="25"/>
        <end position="953"/>
    </location>
</feature>
<dbReference type="GO" id="GO:0046872">
    <property type="term" value="F:metal ion binding"/>
    <property type="evidence" value="ECO:0007669"/>
    <property type="project" value="UniProtKB-KW"/>
</dbReference>
<comment type="similarity">
    <text evidence="3 14">Belongs to the peptidase M16 family.</text>
</comment>
<dbReference type="InterPro" id="IPR007863">
    <property type="entry name" value="Peptidase_M16_C"/>
</dbReference>
<dbReference type="Pfam" id="PF05193">
    <property type="entry name" value="Peptidase_M16_C"/>
    <property type="match status" value="1"/>
</dbReference>
<keyword evidence="6" id="KW-0645">Protease</keyword>
<name>A0A839ULX3_9GAMM</name>
<evidence type="ECO:0000259" key="19">
    <source>
        <dbReference type="Pfam" id="PF22456"/>
    </source>
</evidence>
<keyword evidence="21" id="KW-1185">Reference proteome</keyword>
<evidence type="ECO:0000256" key="7">
    <source>
        <dbReference type="ARBA" id="ARBA00022723"/>
    </source>
</evidence>
<evidence type="ECO:0000256" key="14">
    <source>
        <dbReference type="RuleBase" id="RU004447"/>
    </source>
</evidence>
<evidence type="ECO:0000256" key="9">
    <source>
        <dbReference type="ARBA" id="ARBA00022833"/>
    </source>
</evidence>
<dbReference type="Pfam" id="PF00675">
    <property type="entry name" value="Peptidase_M16"/>
    <property type="match status" value="1"/>
</dbReference>
<dbReference type="SUPFAM" id="SSF63411">
    <property type="entry name" value="LuxS/MPP-like metallohydrolase"/>
    <property type="match status" value="4"/>
</dbReference>
<dbReference type="FunFam" id="3.30.830.10:FF:000005">
    <property type="entry name" value="nardilysin isoform X1"/>
    <property type="match status" value="1"/>
</dbReference>
<evidence type="ECO:0000256" key="15">
    <source>
        <dbReference type="SAM" id="SignalP"/>
    </source>
</evidence>
<feature type="domain" description="Coenzyme PQQ synthesis protein F-like C-terminal lobe" evidence="19">
    <location>
        <begin position="779"/>
        <end position="874"/>
    </location>
</feature>
<dbReference type="RefSeq" id="WP_183908773.1">
    <property type="nucleotide sequence ID" value="NZ_JACHXZ010000001.1"/>
</dbReference>
<evidence type="ECO:0000256" key="4">
    <source>
        <dbReference type="ARBA" id="ARBA00012449"/>
    </source>
</evidence>
<evidence type="ECO:0000256" key="10">
    <source>
        <dbReference type="ARBA" id="ARBA00023049"/>
    </source>
</evidence>
<dbReference type="FunFam" id="3.30.830.10:FF:000012">
    <property type="entry name" value="Protease 3"/>
    <property type="match status" value="1"/>
</dbReference>
<evidence type="ECO:0000259" key="17">
    <source>
        <dbReference type="Pfam" id="PF05193"/>
    </source>
</evidence>
<evidence type="ECO:0000313" key="20">
    <source>
        <dbReference type="EMBL" id="MBB3167771.1"/>
    </source>
</evidence>
<organism evidence="20 21">
    <name type="scientific">Simiduia aestuariiviva</name>
    <dbReference type="NCBI Taxonomy" id="1510459"/>
    <lineage>
        <taxon>Bacteria</taxon>
        <taxon>Pseudomonadati</taxon>
        <taxon>Pseudomonadota</taxon>
        <taxon>Gammaproteobacteria</taxon>
        <taxon>Cellvibrionales</taxon>
        <taxon>Cellvibrionaceae</taxon>
        <taxon>Simiduia</taxon>
    </lineage>
</organism>
<comment type="cofactor">
    <cofactor evidence="1">
        <name>Zn(2+)</name>
        <dbReference type="ChEBI" id="CHEBI:29105"/>
    </cofactor>
</comment>
<evidence type="ECO:0000256" key="12">
    <source>
        <dbReference type="ARBA" id="ARBA00031184"/>
    </source>
</evidence>
<dbReference type="PROSITE" id="PS00143">
    <property type="entry name" value="INSULINASE"/>
    <property type="match status" value="1"/>
</dbReference>
<evidence type="ECO:0000256" key="3">
    <source>
        <dbReference type="ARBA" id="ARBA00007261"/>
    </source>
</evidence>
<dbReference type="EMBL" id="JACHXZ010000001">
    <property type="protein sequence ID" value="MBB3167771.1"/>
    <property type="molecule type" value="Genomic_DNA"/>
</dbReference>
<evidence type="ECO:0000256" key="6">
    <source>
        <dbReference type="ARBA" id="ARBA00022670"/>
    </source>
</evidence>
<evidence type="ECO:0000313" key="21">
    <source>
        <dbReference type="Proteomes" id="UP000559987"/>
    </source>
</evidence>
<sequence>MNRLAGLLWPFALVATAFSIGVSAVTAPTDDSALRIVSPAKSPSDPRAYRYITLPNQMRVLLVSDPNTEQAAASMQVAVGSAADPEGREGLAHFLEHMLFLGTEKYPEPDSYQQFISKSGGSHNAYTSLDHTNYFFTIRPEHLPQAIARFAEFFKAPLFSADYVARERAAVNAEYLAKIQDDGRRANAVLTQVSNPAHPSARFSVGNLDTLADRKDDSVRDALLAFYAEHYSANRMALVVLGRESLDDLQTQVVNHYGGVPNHDRAPQQNDAPLFLPDQLPREIVYQPLKQLRELRLMFPVPASGTYFREKPLTQLANMLGHEGRNSLLSALKREGLAEALWAGESDMGPYGSTFVISVSLTEKGQAQRARTRQWIFAAIELIRQQGLEAWRFEELKQLAEINFRFQDVRNPSSLVQGLASAMHRYPPHEVLRAPYLYDEFDAGLLAMYLKYLTPENALSLVSAADGQFDQRAPLYGTPYKVLTPKPFKPLPKNLLTQIKLPAPNPFIPSRLQVREVADQGQFPELMINEPALRMWFKQDEIFRLPRSVIRVQLRSPAAANGLQGRVQADLYAAMVLDELNEYSYPAFLAGLGFDIRATARGFDITVAGYNDRQGLLLTEILEALISPRLEPARFANIRAEIMRRTENGDRQPPYIQLIRQLVPTMYQPAWTAEELVEAMANTGLADVKRFSRSFVYGSQVDMFAYGNLLPAEARQLATLVGQQLVRGAPKPLPGQLKLLTPTWGGYERQVDVKHDDHALVMYHQALDDSDAARAHLMVLAQSIRAPFFNSLRTEQQLGYVVFAGQMPVADFPGLVLVVQSPSASAPQLRAAFEDFIDNMPSWLADDLPAQRAAVMAELEQKPRNLAEQASRYWDDIAAAGPGGKVDFVRRQRLLKALSDVNAVTLRTFAYQVFDPQRRLLLGTETTVKAPEPVVRINDVHAFKAQGPHYFVP</sequence>
<comment type="caution">
    <text evidence="20">The sequence shown here is derived from an EMBL/GenBank/DDBJ whole genome shotgun (WGS) entry which is preliminary data.</text>
</comment>
<keyword evidence="10" id="KW-0482">Metalloprotease</keyword>
<feature type="domain" description="Peptidase M16 middle/third" evidence="18">
    <location>
        <begin position="404"/>
        <end position="679"/>
    </location>
</feature>
<gene>
    <name evidence="20" type="ORF">FHS30_000947</name>
</gene>
<dbReference type="PANTHER" id="PTHR43690:SF18">
    <property type="entry name" value="INSULIN-DEGRADING ENZYME-RELATED"/>
    <property type="match status" value="1"/>
</dbReference>
<evidence type="ECO:0000259" key="16">
    <source>
        <dbReference type="Pfam" id="PF00675"/>
    </source>
</evidence>
<dbReference type="InterPro" id="IPR032632">
    <property type="entry name" value="Peptidase_M16_M"/>
</dbReference>
<dbReference type="Pfam" id="PF22456">
    <property type="entry name" value="PqqF-like_C_4"/>
    <property type="match status" value="1"/>
</dbReference>
<dbReference type="Proteomes" id="UP000559987">
    <property type="component" value="Unassembled WGS sequence"/>
</dbReference>
<evidence type="ECO:0000256" key="5">
    <source>
        <dbReference type="ARBA" id="ARBA00017565"/>
    </source>
</evidence>
<evidence type="ECO:0000256" key="8">
    <source>
        <dbReference type="ARBA" id="ARBA00022801"/>
    </source>
</evidence>
<feature type="signal peptide" evidence="15">
    <location>
        <begin position="1"/>
        <end position="24"/>
    </location>
</feature>
<evidence type="ECO:0000256" key="1">
    <source>
        <dbReference type="ARBA" id="ARBA00001947"/>
    </source>
</evidence>
<evidence type="ECO:0000256" key="11">
    <source>
        <dbReference type="ARBA" id="ARBA00029597"/>
    </source>
</evidence>
<dbReference type="AlphaFoldDB" id="A0A839ULX3"/>
<feature type="domain" description="Peptidase M16 N-terminal" evidence="16">
    <location>
        <begin position="59"/>
        <end position="185"/>
    </location>
</feature>
<dbReference type="InterPro" id="IPR054734">
    <property type="entry name" value="PqqF-like_C_4"/>
</dbReference>
<proteinExistence type="inferred from homology"/>
<dbReference type="InterPro" id="IPR011249">
    <property type="entry name" value="Metalloenz_LuxS/M16"/>
</dbReference>
<dbReference type="EC" id="3.4.24.55" evidence="4"/>
<dbReference type="GO" id="GO:0005737">
    <property type="term" value="C:cytoplasm"/>
    <property type="evidence" value="ECO:0007669"/>
    <property type="project" value="UniProtKB-ARBA"/>
</dbReference>
<dbReference type="PANTHER" id="PTHR43690">
    <property type="entry name" value="NARDILYSIN"/>
    <property type="match status" value="1"/>
</dbReference>
<protein>
    <recommendedName>
        <fullName evidence="5">Protease 3</fullName>
        <ecNumber evidence="4">3.4.24.55</ecNumber>
    </recommendedName>
    <alternativeName>
        <fullName evidence="13">Pitrilysin</fullName>
    </alternativeName>
    <alternativeName>
        <fullName evidence="12">Protease III</fullName>
    </alternativeName>
    <alternativeName>
        <fullName evidence="11">Protease pi</fullName>
    </alternativeName>
</protein>
<accession>A0A839ULX3</accession>
<dbReference type="InterPro" id="IPR001431">
    <property type="entry name" value="Pept_M16_Zn_BS"/>
</dbReference>